<feature type="compositionally biased region" description="Basic and acidic residues" evidence="3">
    <location>
        <begin position="290"/>
        <end position="299"/>
    </location>
</feature>
<accession>A0ABQ5H3F5</accession>
<keyword evidence="1" id="KW-0064">Aspartyl protease</keyword>
<feature type="compositionally biased region" description="Polar residues" evidence="3">
    <location>
        <begin position="269"/>
        <end position="286"/>
    </location>
</feature>
<dbReference type="EMBL" id="BQNB010019138">
    <property type="protein sequence ID" value="GJT82114.1"/>
    <property type="molecule type" value="Genomic_DNA"/>
</dbReference>
<reference evidence="5" key="1">
    <citation type="journal article" date="2022" name="Int. J. Mol. Sci.">
        <title>Draft Genome of Tanacetum Coccineum: Genomic Comparison of Closely Related Tanacetum-Family Plants.</title>
        <authorList>
            <person name="Yamashiro T."/>
            <person name="Shiraishi A."/>
            <person name="Nakayama K."/>
            <person name="Satake H."/>
        </authorList>
    </citation>
    <scope>NUCLEOTIDE SEQUENCE</scope>
</reference>
<reference evidence="5" key="2">
    <citation type="submission" date="2022-01" db="EMBL/GenBank/DDBJ databases">
        <authorList>
            <person name="Yamashiro T."/>
            <person name="Shiraishi A."/>
            <person name="Satake H."/>
            <person name="Nakayama K."/>
        </authorList>
    </citation>
    <scope>NUCLEOTIDE SEQUENCE</scope>
</reference>
<dbReference type="SMART" id="SM00343">
    <property type="entry name" value="ZnF_C2HC"/>
    <property type="match status" value="1"/>
</dbReference>
<feature type="compositionally biased region" description="Basic and acidic residues" evidence="3">
    <location>
        <begin position="97"/>
        <end position="106"/>
    </location>
</feature>
<keyword evidence="2" id="KW-0862">Zinc</keyword>
<feature type="region of interest" description="Disordered" evidence="3">
    <location>
        <begin position="333"/>
        <end position="352"/>
    </location>
</feature>
<feature type="region of interest" description="Disordered" evidence="3">
    <location>
        <begin position="269"/>
        <end position="305"/>
    </location>
</feature>
<protein>
    <submittedName>
        <fullName evidence="5">Ribonuclease H-like domain-containing protein</fullName>
    </submittedName>
</protein>
<dbReference type="Pfam" id="PF07727">
    <property type="entry name" value="RVT_2"/>
    <property type="match status" value="1"/>
</dbReference>
<dbReference type="SUPFAM" id="SSF56672">
    <property type="entry name" value="DNA/RNA polymerases"/>
    <property type="match status" value="1"/>
</dbReference>
<evidence type="ECO:0000313" key="6">
    <source>
        <dbReference type="Proteomes" id="UP001151760"/>
    </source>
</evidence>
<comment type="caution">
    <text evidence="5">The sequence shown here is derived from an EMBL/GenBank/DDBJ whole genome shotgun (WGS) entry which is preliminary data.</text>
</comment>
<organism evidence="5 6">
    <name type="scientific">Tanacetum coccineum</name>
    <dbReference type="NCBI Taxonomy" id="301880"/>
    <lineage>
        <taxon>Eukaryota</taxon>
        <taxon>Viridiplantae</taxon>
        <taxon>Streptophyta</taxon>
        <taxon>Embryophyta</taxon>
        <taxon>Tracheophyta</taxon>
        <taxon>Spermatophyta</taxon>
        <taxon>Magnoliopsida</taxon>
        <taxon>eudicotyledons</taxon>
        <taxon>Gunneridae</taxon>
        <taxon>Pentapetalae</taxon>
        <taxon>asterids</taxon>
        <taxon>campanulids</taxon>
        <taxon>Asterales</taxon>
        <taxon>Asteraceae</taxon>
        <taxon>Asteroideae</taxon>
        <taxon>Anthemideae</taxon>
        <taxon>Anthemidinae</taxon>
        <taxon>Tanacetum</taxon>
    </lineage>
</organism>
<sequence>MKMTSNGSCGLGTIDDYDSLKKMDLKMQVAMISMRMKKFYKKTGRKLQFDAKEAVGFDKTKVECYNCHKTGHFARECRFKGTQDNRRRDAWNSGNKDGSRTGQKEDSKALVIVDGEGVDWTNHSEDEDYALMACNSSDSKTEDYPHRALKNKGIVDSGCSRHMTGNKAYLDEFQDFNGGPVAFRGSRGYITGKGKIKTGKLDFKDVCFVKELQHFNLFSVSQICDKKNKVLFTDSECLVLSPEFKLPDENQGSRGDIVMPELTQNGVAERNSANQAKPNAGSTRANQMHVRRDIDVGDSDKEDDSTTRTALYSQFGLLILQQYYSCVTTDDLESSTPARASSTNPLNTASIPVSTASPYEGLTLADPTHSELDDSENLHFEDIYQNSNVVFSLLSFDDEKPRRFKKLIEDESWVDAMQEELLQFEIQKVWVLVDLPYGKKAMVQSGFIEIRRMKEELLSKIKQVYQMDMKSAFLYGKIDEEVYVSQPPGFLDPKYPQKVYKVVKALYGLHQAPRAWYATLSTFLLKNGYRRGTIDKTLFLKKDKHDIILVQVYVDDIIFGSTKKSWCDEFEALMKSRFQMSSMGELTFFLGLQVKQKEDGIFISQDKYVAEILKKFDFANVKTASTPIETQKPLVKDEEASDVDVHLYRSMIGSLMYLTASRPDIMFAVCACSRFQVTPKSSHLSAVKRIFRYLKGKPKLGLWYPRVSSFDLESYSDSDYAGANLDRKSTTGGCQFLGRRLISWQCKKQTIVATSTTEAEYVAAVGKFCGFKIKC</sequence>
<dbReference type="InterPro" id="IPR054722">
    <property type="entry name" value="PolX-like_BBD"/>
</dbReference>
<dbReference type="PANTHER" id="PTHR11439">
    <property type="entry name" value="GAG-POL-RELATED RETROTRANSPOSON"/>
    <property type="match status" value="1"/>
</dbReference>
<gene>
    <name evidence="5" type="ORF">Tco_1056456</name>
</gene>
<dbReference type="PANTHER" id="PTHR11439:SF495">
    <property type="entry name" value="REVERSE TRANSCRIPTASE, RNA-DEPENDENT DNA POLYMERASE-RELATED"/>
    <property type="match status" value="1"/>
</dbReference>
<keyword evidence="1" id="KW-0378">Hydrolase</keyword>
<evidence type="ECO:0000259" key="4">
    <source>
        <dbReference type="PROSITE" id="PS50158"/>
    </source>
</evidence>
<keyword evidence="1" id="KW-0645">Protease</keyword>
<dbReference type="InterPro" id="IPR013103">
    <property type="entry name" value="RVT_2"/>
</dbReference>
<dbReference type="Gene3D" id="4.10.60.10">
    <property type="entry name" value="Zinc finger, CCHC-type"/>
    <property type="match status" value="1"/>
</dbReference>
<keyword evidence="2" id="KW-0863">Zinc-finger</keyword>
<dbReference type="InterPro" id="IPR001878">
    <property type="entry name" value="Znf_CCHC"/>
</dbReference>
<keyword evidence="2" id="KW-0479">Metal-binding</keyword>
<evidence type="ECO:0000256" key="2">
    <source>
        <dbReference type="PROSITE-ProRule" id="PRU00047"/>
    </source>
</evidence>
<feature type="domain" description="CCHC-type" evidence="4">
    <location>
        <begin position="64"/>
        <end position="78"/>
    </location>
</feature>
<evidence type="ECO:0000256" key="3">
    <source>
        <dbReference type="SAM" id="MobiDB-lite"/>
    </source>
</evidence>
<proteinExistence type="predicted"/>
<dbReference type="Proteomes" id="UP001151760">
    <property type="component" value="Unassembled WGS sequence"/>
</dbReference>
<dbReference type="PROSITE" id="PS50158">
    <property type="entry name" value="ZF_CCHC"/>
    <property type="match status" value="1"/>
</dbReference>
<dbReference type="CDD" id="cd09272">
    <property type="entry name" value="RNase_HI_RT_Ty1"/>
    <property type="match status" value="1"/>
</dbReference>
<dbReference type="InterPro" id="IPR036875">
    <property type="entry name" value="Znf_CCHC_sf"/>
</dbReference>
<dbReference type="Pfam" id="PF22936">
    <property type="entry name" value="Pol_BBD"/>
    <property type="match status" value="1"/>
</dbReference>
<dbReference type="InterPro" id="IPR043502">
    <property type="entry name" value="DNA/RNA_pol_sf"/>
</dbReference>
<feature type="region of interest" description="Disordered" evidence="3">
    <location>
        <begin position="84"/>
        <end position="106"/>
    </location>
</feature>
<name>A0ABQ5H3F5_9ASTR</name>
<dbReference type="Pfam" id="PF00098">
    <property type="entry name" value="zf-CCHC"/>
    <property type="match status" value="1"/>
</dbReference>
<evidence type="ECO:0000256" key="1">
    <source>
        <dbReference type="ARBA" id="ARBA00022750"/>
    </source>
</evidence>
<evidence type="ECO:0000313" key="5">
    <source>
        <dbReference type="EMBL" id="GJT82114.1"/>
    </source>
</evidence>
<dbReference type="SUPFAM" id="SSF57756">
    <property type="entry name" value="Retrovirus zinc finger-like domains"/>
    <property type="match status" value="1"/>
</dbReference>
<keyword evidence="6" id="KW-1185">Reference proteome</keyword>